<keyword evidence="1" id="KW-0328">Glycosyltransferase</keyword>
<name>A0A1Y2BQB1_9FUNG</name>
<comment type="caution">
    <text evidence="4">The sequence shown here is derived from an EMBL/GenBank/DDBJ whole genome shotgun (WGS) entry which is preliminary data.</text>
</comment>
<protein>
    <recommendedName>
        <fullName evidence="6">Nucleotide-diphospho-sugar transferase domain-containing protein</fullName>
    </recommendedName>
</protein>
<dbReference type="EMBL" id="MCGO01000053">
    <property type="protein sequence ID" value="ORY36939.1"/>
    <property type="molecule type" value="Genomic_DNA"/>
</dbReference>
<dbReference type="GO" id="GO:0016020">
    <property type="term" value="C:membrane"/>
    <property type="evidence" value="ECO:0007669"/>
    <property type="project" value="InterPro"/>
</dbReference>
<keyword evidence="5" id="KW-1185">Reference proteome</keyword>
<evidence type="ECO:0000256" key="2">
    <source>
        <dbReference type="ARBA" id="ARBA00022679"/>
    </source>
</evidence>
<reference evidence="4 5" key="1">
    <citation type="submission" date="2016-07" db="EMBL/GenBank/DDBJ databases">
        <title>Pervasive Adenine N6-methylation of Active Genes in Fungi.</title>
        <authorList>
            <consortium name="DOE Joint Genome Institute"/>
            <person name="Mondo S.J."/>
            <person name="Dannebaum R.O."/>
            <person name="Kuo R.C."/>
            <person name="Labutti K."/>
            <person name="Haridas S."/>
            <person name="Kuo A."/>
            <person name="Salamov A."/>
            <person name="Ahrendt S.R."/>
            <person name="Lipzen A."/>
            <person name="Sullivan W."/>
            <person name="Andreopoulos W.B."/>
            <person name="Clum A."/>
            <person name="Lindquist E."/>
            <person name="Daum C."/>
            <person name="Ramamoorthy G.K."/>
            <person name="Gryganskyi A."/>
            <person name="Culley D."/>
            <person name="Magnuson J.K."/>
            <person name="James T.Y."/>
            <person name="O'Malley M.A."/>
            <person name="Stajich J.E."/>
            <person name="Spatafora J.W."/>
            <person name="Visel A."/>
            <person name="Grigoriev I.V."/>
        </authorList>
    </citation>
    <scope>NUCLEOTIDE SEQUENCE [LARGE SCALE GENOMIC DNA]</scope>
    <source>
        <strain evidence="4 5">JEL800</strain>
    </source>
</reference>
<evidence type="ECO:0008006" key="6">
    <source>
        <dbReference type="Google" id="ProtNLM"/>
    </source>
</evidence>
<keyword evidence="3" id="KW-0732">Signal</keyword>
<evidence type="ECO:0000256" key="3">
    <source>
        <dbReference type="SAM" id="SignalP"/>
    </source>
</evidence>
<keyword evidence="2" id="KW-0808">Transferase</keyword>
<dbReference type="AlphaFoldDB" id="A0A1Y2BQB1"/>
<dbReference type="Proteomes" id="UP000193642">
    <property type="component" value="Unassembled WGS sequence"/>
</dbReference>
<evidence type="ECO:0000313" key="5">
    <source>
        <dbReference type="Proteomes" id="UP000193642"/>
    </source>
</evidence>
<dbReference type="GO" id="GO:0016757">
    <property type="term" value="F:glycosyltransferase activity"/>
    <property type="evidence" value="ECO:0007669"/>
    <property type="project" value="UniProtKB-KW"/>
</dbReference>
<dbReference type="Pfam" id="PF05637">
    <property type="entry name" value="Glyco_transf_34"/>
    <property type="match status" value="1"/>
</dbReference>
<proteinExistence type="predicted"/>
<feature type="chain" id="PRO_5012417861" description="Nucleotide-diphospho-sugar transferase domain-containing protein" evidence="3">
    <location>
        <begin position="22"/>
        <end position="297"/>
    </location>
</feature>
<dbReference type="InterPro" id="IPR008630">
    <property type="entry name" value="Glyco_trans_34"/>
</dbReference>
<dbReference type="OrthoDB" id="2016350at2759"/>
<evidence type="ECO:0000256" key="1">
    <source>
        <dbReference type="ARBA" id="ARBA00022676"/>
    </source>
</evidence>
<sequence>MAILVVFSLLNTSLFWDSAEPSQKRLSINQITPINSVCFASVDSRYSQSDFDIVEFSDLRQIANYIARELEKPLANQTLNQYWTLSLLINKHYALKHGYKIFASTGEEYVQKRAAVGQRITWDRVYQLTDLMSNHPATNCTWFAYLDSDVYLWMKRHSQSLDDYFSTTRVAPESYNSKERELKRNESGKYEPWHMQNESFIVGRNGQDSPRLGYPGNNDIGKRLIKDWMFGAPDFTDEERQIHKKAGQELFSYEQLVLNNGIFQRYFNVSSVYSFKEFHYKFEGGFRHVWSDSNDDR</sequence>
<organism evidence="4 5">
    <name type="scientific">Rhizoclosmatium globosum</name>
    <dbReference type="NCBI Taxonomy" id="329046"/>
    <lineage>
        <taxon>Eukaryota</taxon>
        <taxon>Fungi</taxon>
        <taxon>Fungi incertae sedis</taxon>
        <taxon>Chytridiomycota</taxon>
        <taxon>Chytridiomycota incertae sedis</taxon>
        <taxon>Chytridiomycetes</taxon>
        <taxon>Chytridiales</taxon>
        <taxon>Chytriomycetaceae</taxon>
        <taxon>Rhizoclosmatium</taxon>
    </lineage>
</organism>
<gene>
    <name evidence="4" type="ORF">BCR33DRAFT_721847</name>
</gene>
<feature type="signal peptide" evidence="3">
    <location>
        <begin position="1"/>
        <end position="21"/>
    </location>
</feature>
<evidence type="ECO:0000313" key="4">
    <source>
        <dbReference type="EMBL" id="ORY36939.1"/>
    </source>
</evidence>
<accession>A0A1Y2BQB1</accession>